<dbReference type="PROSITE" id="PS00455">
    <property type="entry name" value="AMP_BINDING"/>
    <property type="match status" value="1"/>
</dbReference>
<dbReference type="AlphaFoldDB" id="A0A437J6V4"/>
<evidence type="ECO:0000259" key="2">
    <source>
        <dbReference type="Pfam" id="PF13193"/>
    </source>
</evidence>
<dbReference type="InterPro" id="IPR050237">
    <property type="entry name" value="ATP-dep_AMP-bd_enzyme"/>
</dbReference>
<dbReference type="EMBL" id="RZUL01000003">
    <property type="protein sequence ID" value="RVT40901.1"/>
    <property type="molecule type" value="Genomic_DNA"/>
</dbReference>
<sequence length="519" mass="55594">MRLNAAPDVAPLPPPPAQVRPIDHILLRGEPTRPALDGRAGHMDFAEMEATLGHLAAWLAGFGLAPGDRVASWIAKGPVAALMPMAAPRAGLVHVPINPLLKRAQVAHILADSGARLLIATDARLESLHDDDVPGDCERHSESDTACAMTGGPSLPPSGAAPDALAAILYTSGSTGRPKGVMLSHANLWLGAVSVAHYLRMAAEDRTLCVLPFSFDYGQNQLFSTWYAGGCVVPLDYLTPRDVIKSIERRRVTTLAGVPPLWVQLVELDWPPEVAAQLRRLTNSGGALTPALVSKLRTLFPQADLYPMYGLTEAFRSTYLPPALVDMHPDSMGAAIPFAEILVVRPDGAVTDDDEPGELVHCGPLVAQGYWRDPARTAERFRPAPPASTYGGTAVWSGDMVRRSAEDLLYFVGRNDAMIKSAGNRISPNEIEDAALAVRGVAQAVALGVPDERLGAAVRLLLRTDSGVDPAALETDVRAHLKQELPNFMQPRDIRFVTHFPVNANGKLDRAAILADHPA</sequence>
<keyword evidence="4" id="KW-1185">Reference proteome</keyword>
<evidence type="ECO:0000259" key="1">
    <source>
        <dbReference type="Pfam" id="PF00501"/>
    </source>
</evidence>
<dbReference type="RefSeq" id="WP_127690900.1">
    <property type="nucleotide sequence ID" value="NZ_RZUL01000003.1"/>
</dbReference>
<gene>
    <name evidence="3" type="ORF">ENE74_10585</name>
</gene>
<dbReference type="PANTHER" id="PTHR43767:SF1">
    <property type="entry name" value="NONRIBOSOMAL PEPTIDE SYNTHASE PES1 (EUROFUNG)-RELATED"/>
    <property type="match status" value="1"/>
</dbReference>
<feature type="domain" description="AMP-dependent synthetase/ligase" evidence="1">
    <location>
        <begin position="29"/>
        <end position="371"/>
    </location>
</feature>
<dbReference type="SUPFAM" id="SSF56801">
    <property type="entry name" value="Acetyl-CoA synthetase-like"/>
    <property type="match status" value="1"/>
</dbReference>
<dbReference type="GO" id="GO:0016878">
    <property type="term" value="F:acid-thiol ligase activity"/>
    <property type="evidence" value="ECO:0007669"/>
    <property type="project" value="UniProtKB-ARBA"/>
</dbReference>
<dbReference type="InterPro" id="IPR025110">
    <property type="entry name" value="AMP-bd_C"/>
</dbReference>
<dbReference type="Pfam" id="PF00501">
    <property type="entry name" value="AMP-binding"/>
    <property type="match status" value="1"/>
</dbReference>
<dbReference type="InterPro" id="IPR017529">
    <property type="entry name" value="AcylCoA_ligase_PEP_1"/>
</dbReference>
<dbReference type="Gene3D" id="3.40.50.12780">
    <property type="entry name" value="N-terminal domain of ligase-like"/>
    <property type="match status" value="1"/>
</dbReference>
<name>A0A437J6V4_9SPHN</name>
<keyword evidence="3" id="KW-0436">Ligase</keyword>
<organism evidence="3 4">
    <name type="scientific">Sphingobium algorifonticola</name>
    <dbReference type="NCBI Taxonomy" id="2008318"/>
    <lineage>
        <taxon>Bacteria</taxon>
        <taxon>Pseudomonadati</taxon>
        <taxon>Pseudomonadota</taxon>
        <taxon>Alphaproteobacteria</taxon>
        <taxon>Sphingomonadales</taxon>
        <taxon>Sphingomonadaceae</taxon>
        <taxon>Sphingobium</taxon>
    </lineage>
</organism>
<accession>A0A437J6V4</accession>
<dbReference type="OrthoDB" id="9803968at2"/>
<dbReference type="InterPro" id="IPR000873">
    <property type="entry name" value="AMP-dep_synth/lig_dom"/>
</dbReference>
<dbReference type="PANTHER" id="PTHR43767">
    <property type="entry name" value="LONG-CHAIN-FATTY-ACID--COA LIGASE"/>
    <property type="match status" value="1"/>
</dbReference>
<protein>
    <submittedName>
        <fullName evidence="3">Acyl-CoA ligase (AMP-forming), exosortase A system-associated</fullName>
    </submittedName>
</protein>
<reference evidence="3 4" key="1">
    <citation type="submission" date="2019-01" db="EMBL/GenBank/DDBJ databases">
        <authorList>
            <person name="Chen W.-M."/>
        </authorList>
    </citation>
    <scope>NUCLEOTIDE SEQUENCE [LARGE SCALE GENOMIC DNA]</scope>
    <source>
        <strain evidence="3 4">TLA-22</strain>
    </source>
</reference>
<proteinExistence type="predicted"/>
<evidence type="ECO:0000313" key="4">
    <source>
        <dbReference type="Proteomes" id="UP000282977"/>
    </source>
</evidence>
<dbReference type="Gene3D" id="3.30.300.30">
    <property type="match status" value="1"/>
</dbReference>
<comment type="caution">
    <text evidence="3">The sequence shown here is derived from an EMBL/GenBank/DDBJ whole genome shotgun (WGS) entry which is preliminary data.</text>
</comment>
<dbReference type="InterPro" id="IPR042099">
    <property type="entry name" value="ANL_N_sf"/>
</dbReference>
<dbReference type="Pfam" id="PF13193">
    <property type="entry name" value="AMP-binding_C"/>
    <property type="match status" value="1"/>
</dbReference>
<dbReference type="InterPro" id="IPR020845">
    <property type="entry name" value="AMP-binding_CS"/>
</dbReference>
<feature type="domain" description="AMP-binding enzyme C-terminal" evidence="2">
    <location>
        <begin position="430"/>
        <end position="507"/>
    </location>
</feature>
<dbReference type="InterPro" id="IPR045851">
    <property type="entry name" value="AMP-bd_C_sf"/>
</dbReference>
<evidence type="ECO:0000313" key="3">
    <source>
        <dbReference type="EMBL" id="RVT40901.1"/>
    </source>
</evidence>
<dbReference type="Proteomes" id="UP000282977">
    <property type="component" value="Unassembled WGS sequence"/>
</dbReference>
<dbReference type="NCBIfam" id="TIGR03098">
    <property type="entry name" value="ligase_PEP_1"/>
    <property type="match status" value="1"/>
</dbReference>